<protein>
    <submittedName>
        <fullName evidence="2">Wound-responsive family protein</fullName>
    </submittedName>
</protein>
<dbReference type="EMBL" id="JAMFTS010000002">
    <property type="protein sequence ID" value="KAJ4791221.1"/>
    <property type="molecule type" value="Genomic_DNA"/>
</dbReference>
<keyword evidence="3" id="KW-1185">Reference proteome</keyword>
<dbReference type="Pfam" id="PF12609">
    <property type="entry name" value="DUF3774"/>
    <property type="match status" value="2"/>
</dbReference>
<dbReference type="Proteomes" id="UP001140206">
    <property type="component" value="Chromosome 2"/>
</dbReference>
<proteinExistence type="predicted"/>
<accession>A0AAV8FJL1</accession>
<organism evidence="2 3">
    <name type="scientific">Rhynchospora pubera</name>
    <dbReference type="NCBI Taxonomy" id="906938"/>
    <lineage>
        <taxon>Eukaryota</taxon>
        <taxon>Viridiplantae</taxon>
        <taxon>Streptophyta</taxon>
        <taxon>Embryophyta</taxon>
        <taxon>Tracheophyta</taxon>
        <taxon>Spermatophyta</taxon>
        <taxon>Magnoliopsida</taxon>
        <taxon>Liliopsida</taxon>
        <taxon>Poales</taxon>
        <taxon>Cyperaceae</taxon>
        <taxon>Cyperoideae</taxon>
        <taxon>Rhynchosporeae</taxon>
        <taxon>Rhynchospora</taxon>
    </lineage>
</organism>
<sequence>MHPASPSAPPKSIFPIPENQKTKENMASNTRKVSLIVAASISAVEALKDQAGLCRWNYALRLIQQRAKGRFGAFSQATRASSIVERRNLMEDKAKRSEEALRTVILQFSFPILTPSSASVSPQPFYIYKCRTSLSSSNQLQNHYNKQKPVSKQIRASSKTQMAPTGRVSLIVAASISAVEALKDQAGLCRWNYALRSVQSRLKQNMGAMSQVRKVSSGIGMEDHKAKKSEESLRTVMYLSCWGPN</sequence>
<gene>
    <name evidence="2" type="ORF">LUZ62_042467</name>
</gene>
<evidence type="ECO:0000313" key="2">
    <source>
        <dbReference type="EMBL" id="KAJ4791221.1"/>
    </source>
</evidence>
<reference evidence="2" key="1">
    <citation type="submission" date="2022-08" db="EMBL/GenBank/DDBJ databases">
        <authorList>
            <person name="Marques A."/>
        </authorList>
    </citation>
    <scope>NUCLEOTIDE SEQUENCE</scope>
    <source>
        <strain evidence="2">RhyPub2mFocal</strain>
        <tissue evidence="2">Leaves</tissue>
    </source>
</reference>
<comment type="caution">
    <text evidence="2">The sequence shown here is derived from an EMBL/GenBank/DDBJ whole genome shotgun (WGS) entry which is preliminary data.</text>
</comment>
<name>A0AAV8FJL1_9POAL</name>
<evidence type="ECO:0000256" key="1">
    <source>
        <dbReference type="SAM" id="MobiDB-lite"/>
    </source>
</evidence>
<dbReference type="PANTHER" id="PTHR33090">
    <property type="entry name" value="DUF3774 DOMAIN PROTEIN-RELATED"/>
    <property type="match status" value="1"/>
</dbReference>
<feature type="region of interest" description="Disordered" evidence="1">
    <location>
        <begin position="1"/>
        <end position="26"/>
    </location>
</feature>
<evidence type="ECO:0000313" key="3">
    <source>
        <dbReference type="Proteomes" id="UP001140206"/>
    </source>
</evidence>
<dbReference type="AlphaFoldDB" id="A0AAV8FJL1"/>
<dbReference type="InterPro" id="IPR022251">
    <property type="entry name" value="DUF3774_wound-induced"/>
</dbReference>